<dbReference type="STRING" id="6526.A0A2C9LXT7"/>
<dbReference type="KEGG" id="bgt:106073634"/>
<dbReference type="GO" id="GO:0009755">
    <property type="term" value="P:hormone-mediated signaling pathway"/>
    <property type="evidence" value="ECO:0007669"/>
    <property type="project" value="TreeGrafter"/>
</dbReference>
<organism evidence="7 8">
    <name type="scientific">Biomphalaria glabrata</name>
    <name type="common">Bloodfluke planorb</name>
    <name type="synonym">Freshwater snail</name>
    <dbReference type="NCBI Taxonomy" id="6526"/>
    <lineage>
        <taxon>Eukaryota</taxon>
        <taxon>Metazoa</taxon>
        <taxon>Spiralia</taxon>
        <taxon>Lophotrochozoa</taxon>
        <taxon>Mollusca</taxon>
        <taxon>Gastropoda</taxon>
        <taxon>Heterobranchia</taxon>
        <taxon>Euthyneura</taxon>
        <taxon>Panpulmonata</taxon>
        <taxon>Hygrophila</taxon>
        <taxon>Lymnaeoidea</taxon>
        <taxon>Planorbidae</taxon>
        <taxon>Biomphalaria</taxon>
    </lineage>
</organism>
<dbReference type="Gene3D" id="1.20.1070.10">
    <property type="entry name" value="Rhodopsin 7-helix transmembrane proteins"/>
    <property type="match status" value="1"/>
</dbReference>
<evidence type="ECO:0000256" key="4">
    <source>
        <dbReference type="ARBA" id="ARBA00023136"/>
    </source>
</evidence>
<reference evidence="7" key="1">
    <citation type="submission" date="2020-05" db="UniProtKB">
        <authorList>
            <consortium name="EnsemblMetazoa"/>
        </authorList>
    </citation>
    <scope>IDENTIFICATION</scope>
    <source>
        <strain evidence="7">BB02</strain>
    </source>
</reference>
<accession>A0A2C9LXT7</accession>
<dbReference type="VEuPathDB" id="VectorBase:BGLB036110"/>
<dbReference type="PROSITE" id="PS50262">
    <property type="entry name" value="G_PROTEIN_RECEP_F1_2"/>
    <property type="match status" value="1"/>
</dbReference>
<name>A0A2C9LXT7_BIOGL</name>
<dbReference type="GO" id="GO:0005886">
    <property type="term" value="C:plasma membrane"/>
    <property type="evidence" value="ECO:0007669"/>
    <property type="project" value="TreeGrafter"/>
</dbReference>
<keyword evidence="2 5" id="KW-0812">Transmembrane</keyword>
<dbReference type="AlphaFoldDB" id="A0A2C9LXT7"/>
<proteinExistence type="predicted"/>
<feature type="transmembrane region" description="Helical" evidence="5">
    <location>
        <begin position="28"/>
        <end position="48"/>
    </location>
</feature>
<dbReference type="PANTHER" id="PTHR24372">
    <property type="entry name" value="GLYCOPROTEIN HORMONE RECEPTOR"/>
    <property type="match status" value="1"/>
</dbReference>
<sequence>MYMFFSIITCNTDCRKRRLEDLAVAKKLVFVAISDFLCWFPIGIIGFFSLKGQTFYRDVYAWFVVFVLPINSALNPIIYTIPALY</sequence>
<feature type="transmembrane region" description="Helical" evidence="5">
    <location>
        <begin position="60"/>
        <end position="81"/>
    </location>
</feature>
<evidence type="ECO:0000256" key="5">
    <source>
        <dbReference type="SAM" id="Phobius"/>
    </source>
</evidence>
<comment type="subcellular location">
    <subcellularLocation>
        <location evidence="1">Membrane</location>
    </subcellularLocation>
</comment>
<dbReference type="Proteomes" id="UP000076420">
    <property type="component" value="Unassembled WGS sequence"/>
</dbReference>
<dbReference type="EnsemblMetazoa" id="BGLB036110-RA">
    <property type="protein sequence ID" value="BGLB036110-PA"/>
    <property type="gene ID" value="BGLB036110"/>
</dbReference>
<dbReference type="GO" id="GO:0007189">
    <property type="term" value="P:adenylate cyclase-activating G protein-coupled receptor signaling pathway"/>
    <property type="evidence" value="ECO:0007669"/>
    <property type="project" value="TreeGrafter"/>
</dbReference>
<evidence type="ECO:0000313" key="8">
    <source>
        <dbReference type="Proteomes" id="UP000076420"/>
    </source>
</evidence>
<evidence type="ECO:0000259" key="6">
    <source>
        <dbReference type="PROSITE" id="PS50262"/>
    </source>
</evidence>
<keyword evidence="4 5" id="KW-0472">Membrane</keyword>
<evidence type="ECO:0000256" key="3">
    <source>
        <dbReference type="ARBA" id="ARBA00022989"/>
    </source>
</evidence>
<dbReference type="PANTHER" id="PTHR24372:SF77">
    <property type="entry name" value="G-PROTEIN COUPLED RECEPTORS FAMILY 1 PROFILE DOMAIN-CONTAINING PROTEIN"/>
    <property type="match status" value="1"/>
</dbReference>
<dbReference type="GO" id="GO:0008528">
    <property type="term" value="F:G protein-coupled peptide receptor activity"/>
    <property type="evidence" value="ECO:0007669"/>
    <property type="project" value="TreeGrafter"/>
</dbReference>
<gene>
    <name evidence="7" type="primary">106073634</name>
</gene>
<evidence type="ECO:0000256" key="1">
    <source>
        <dbReference type="ARBA" id="ARBA00004370"/>
    </source>
</evidence>
<dbReference type="SUPFAM" id="SSF81321">
    <property type="entry name" value="Family A G protein-coupled receptor-like"/>
    <property type="match status" value="1"/>
</dbReference>
<evidence type="ECO:0000313" key="7">
    <source>
        <dbReference type="EnsemblMetazoa" id="BGLB036110-PA"/>
    </source>
</evidence>
<feature type="domain" description="G-protein coupled receptors family 1 profile" evidence="6">
    <location>
        <begin position="1"/>
        <end position="79"/>
    </location>
</feature>
<keyword evidence="3 5" id="KW-1133">Transmembrane helix</keyword>
<dbReference type="InterPro" id="IPR017452">
    <property type="entry name" value="GPCR_Rhodpsn_7TM"/>
</dbReference>
<evidence type="ECO:0000256" key="2">
    <source>
        <dbReference type="ARBA" id="ARBA00022692"/>
    </source>
</evidence>
<protein>
    <recommendedName>
        <fullName evidence="6">G-protein coupled receptors family 1 profile domain-containing protein</fullName>
    </recommendedName>
</protein>